<organism evidence="2 3">
    <name type="scientific">Caenorhabditis japonica</name>
    <dbReference type="NCBI Taxonomy" id="281687"/>
    <lineage>
        <taxon>Eukaryota</taxon>
        <taxon>Metazoa</taxon>
        <taxon>Ecdysozoa</taxon>
        <taxon>Nematoda</taxon>
        <taxon>Chromadorea</taxon>
        <taxon>Rhabditida</taxon>
        <taxon>Rhabditina</taxon>
        <taxon>Rhabditomorpha</taxon>
        <taxon>Rhabditoidea</taxon>
        <taxon>Rhabditidae</taxon>
        <taxon>Peloderinae</taxon>
        <taxon>Caenorhabditis</taxon>
    </lineage>
</organism>
<keyword evidence="1" id="KW-1133">Transmembrane helix</keyword>
<dbReference type="EnsemblMetazoa" id="CJA33850.1">
    <property type="protein sequence ID" value="CJA33850.1"/>
    <property type="gene ID" value="WBGene00209697"/>
</dbReference>
<protein>
    <submittedName>
        <fullName evidence="2">Uncharacterized protein</fullName>
    </submittedName>
</protein>
<evidence type="ECO:0000256" key="1">
    <source>
        <dbReference type="SAM" id="Phobius"/>
    </source>
</evidence>
<reference evidence="2" key="2">
    <citation type="submission" date="2022-06" db="UniProtKB">
        <authorList>
            <consortium name="EnsemblMetazoa"/>
        </authorList>
    </citation>
    <scope>IDENTIFICATION</scope>
    <source>
        <strain evidence="2">DF5081</strain>
    </source>
</reference>
<keyword evidence="3" id="KW-1185">Reference proteome</keyword>
<evidence type="ECO:0000313" key="2">
    <source>
        <dbReference type="EnsemblMetazoa" id="CJA33850.1"/>
    </source>
</evidence>
<evidence type="ECO:0000313" key="3">
    <source>
        <dbReference type="Proteomes" id="UP000005237"/>
    </source>
</evidence>
<sequence>MLVAECILLVLLFVTIMWCMKVLWNEPLFADEPVDDESLNIFPIYEVTKDFMPVPNPWLISPPSTNDDFEDVEVSD</sequence>
<proteinExistence type="predicted"/>
<keyword evidence="1" id="KW-0472">Membrane</keyword>
<reference evidence="3" key="1">
    <citation type="submission" date="2010-08" db="EMBL/GenBank/DDBJ databases">
        <authorList>
            <consortium name="Caenorhabditis japonica Sequencing Consortium"/>
            <person name="Wilson R.K."/>
        </authorList>
    </citation>
    <scope>NUCLEOTIDE SEQUENCE [LARGE SCALE GENOMIC DNA]</scope>
    <source>
        <strain evidence="3">DF5081</strain>
    </source>
</reference>
<keyword evidence="1" id="KW-0812">Transmembrane</keyword>
<accession>A0A8R1IK61</accession>
<dbReference type="AlphaFoldDB" id="A0A8R1IK61"/>
<feature type="transmembrane region" description="Helical" evidence="1">
    <location>
        <begin position="7"/>
        <end position="24"/>
    </location>
</feature>
<dbReference type="Proteomes" id="UP000005237">
    <property type="component" value="Unassembled WGS sequence"/>
</dbReference>
<name>A0A8R1IK61_CAEJA</name>